<dbReference type="Pfam" id="PF00392">
    <property type="entry name" value="GntR"/>
    <property type="match status" value="1"/>
</dbReference>
<evidence type="ECO:0000313" key="7">
    <source>
        <dbReference type="Proteomes" id="UP001555786"/>
    </source>
</evidence>
<feature type="domain" description="HTH gntR-type" evidence="4">
    <location>
        <begin position="8"/>
        <end position="76"/>
    </location>
</feature>
<dbReference type="Proteomes" id="UP001555786">
    <property type="component" value="Unassembled WGS sequence"/>
</dbReference>
<dbReference type="PANTHER" id="PTHR44846">
    <property type="entry name" value="MANNOSYL-D-GLYCERATE TRANSPORT/METABOLISM SYSTEM REPRESSOR MNGR-RELATED"/>
    <property type="match status" value="1"/>
</dbReference>
<dbReference type="EMBL" id="JBFNQD010000008">
    <property type="protein sequence ID" value="MEW9308239.1"/>
    <property type="molecule type" value="Genomic_DNA"/>
</dbReference>
<dbReference type="Proteomes" id="UP001595190">
    <property type="component" value="Unassembled WGS sequence"/>
</dbReference>
<evidence type="ECO:0000256" key="1">
    <source>
        <dbReference type="ARBA" id="ARBA00023015"/>
    </source>
</evidence>
<keyword evidence="1" id="KW-0805">Transcription regulation</keyword>
<keyword evidence="7" id="KW-1185">Reference proteome</keyword>
<evidence type="ECO:0000259" key="4">
    <source>
        <dbReference type="PROSITE" id="PS50949"/>
    </source>
</evidence>
<evidence type="ECO:0000256" key="2">
    <source>
        <dbReference type="ARBA" id="ARBA00023125"/>
    </source>
</evidence>
<dbReference type="InterPro" id="IPR050679">
    <property type="entry name" value="Bact_HTH_transcr_reg"/>
</dbReference>
<evidence type="ECO:0000256" key="3">
    <source>
        <dbReference type="ARBA" id="ARBA00023163"/>
    </source>
</evidence>
<proteinExistence type="predicted"/>
<protein>
    <submittedName>
        <fullName evidence="6">GntR family transcriptional regulator</fullName>
    </submittedName>
</protein>
<dbReference type="InterPro" id="IPR036390">
    <property type="entry name" value="WH_DNA-bd_sf"/>
</dbReference>
<reference evidence="5 7" key="1">
    <citation type="submission" date="2024-07" db="EMBL/GenBank/DDBJ databases">
        <title>Description of Labrys sedimenti sp. nov., isolated from a diclofenac-degrading enrichment culture.</title>
        <authorList>
            <person name="Tancsics A."/>
            <person name="Csepanyi A."/>
        </authorList>
    </citation>
    <scope>NUCLEOTIDE SEQUENCE [LARGE SCALE GENOMIC DNA]</scope>
    <source>
        <strain evidence="5 7">LMG 23578</strain>
    </source>
</reference>
<dbReference type="PROSITE" id="PS50949">
    <property type="entry name" value="HTH_GNTR"/>
    <property type="match status" value="1"/>
</dbReference>
<dbReference type="PRINTS" id="PR00035">
    <property type="entry name" value="HTHGNTR"/>
</dbReference>
<keyword evidence="3" id="KW-0804">Transcription</keyword>
<reference evidence="6 8" key="2">
    <citation type="submission" date="2024-09" db="EMBL/GenBank/DDBJ databases">
        <title>Description of Labrys sedimenti sp. nov., isolated from a diclofenac-degrading enrichment culture, and genome-based reclassification of Labrys portucalensis as a later heterotypic synonym of Labrys neptuniae.</title>
        <authorList>
            <person name="Tancsics A."/>
            <person name="Csepanyi A."/>
        </authorList>
    </citation>
    <scope>NUCLEOTIDE SEQUENCE [LARGE SCALE GENOMIC DNA]</scope>
    <source>
        <strain evidence="6 8">LMG 23412</strain>
    </source>
</reference>
<accession>A0ABV6ZJG2</accession>
<evidence type="ECO:0000313" key="6">
    <source>
        <dbReference type="EMBL" id="MFC2252325.1"/>
    </source>
</evidence>
<dbReference type="RefSeq" id="WP_311940136.1">
    <property type="nucleotide sequence ID" value="NZ_JAVSCS010000026.1"/>
</dbReference>
<dbReference type="Gene3D" id="3.40.1410.10">
    <property type="entry name" value="Chorismate lyase-like"/>
    <property type="match status" value="1"/>
</dbReference>
<dbReference type="EMBL" id="JBHGPK010000011">
    <property type="protein sequence ID" value="MFC2252325.1"/>
    <property type="molecule type" value="Genomic_DNA"/>
</dbReference>
<name>A0ABV6ZJG2_9HYPH</name>
<organism evidence="6 8">
    <name type="scientific">Labrys neptuniae</name>
    <dbReference type="NCBI Taxonomy" id="376174"/>
    <lineage>
        <taxon>Bacteria</taxon>
        <taxon>Pseudomonadati</taxon>
        <taxon>Pseudomonadota</taxon>
        <taxon>Alphaproteobacteria</taxon>
        <taxon>Hyphomicrobiales</taxon>
        <taxon>Xanthobacteraceae</taxon>
        <taxon>Labrys</taxon>
    </lineage>
</organism>
<dbReference type="PANTHER" id="PTHR44846:SF1">
    <property type="entry name" value="MANNOSYL-D-GLYCERATE TRANSPORT_METABOLISM SYSTEM REPRESSOR MNGR-RELATED"/>
    <property type="match status" value="1"/>
</dbReference>
<dbReference type="Gene3D" id="1.10.10.10">
    <property type="entry name" value="Winged helix-like DNA-binding domain superfamily/Winged helix DNA-binding domain"/>
    <property type="match status" value="1"/>
</dbReference>
<evidence type="ECO:0000313" key="5">
    <source>
        <dbReference type="EMBL" id="MEW9308239.1"/>
    </source>
</evidence>
<dbReference type="SMART" id="SM00866">
    <property type="entry name" value="UTRA"/>
    <property type="match status" value="1"/>
</dbReference>
<dbReference type="InterPro" id="IPR036388">
    <property type="entry name" value="WH-like_DNA-bd_sf"/>
</dbReference>
<dbReference type="Pfam" id="PF07702">
    <property type="entry name" value="UTRA"/>
    <property type="match status" value="1"/>
</dbReference>
<keyword evidence="2" id="KW-0238">DNA-binding</keyword>
<dbReference type="SUPFAM" id="SSF46785">
    <property type="entry name" value="Winged helix' DNA-binding domain"/>
    <property type="match status" value="1"/>
</dbReference>
<dbReference type="InterPro" id="IPR000524">
    <property type="entry name" value="Tscrpt_reg_HTH_GntR"/>
</dbReference>
<dbReference type="SMART" id="SM00345">
    <property type="entry name" value="HTH_GNTR"/>
    <property type="match status" value="1"/>
</dbReference>
<dbReference type="CDD" id="cd07377">
    <property type="entry name" value="WHTH_GntR"/>
    <property type="match status" value="1"/>
</dbReference>
<dbReference type="InterPro" id="IPR011663">
    <property type="entry name" value="UTRA"/>
</dbReference>
<gene>
    <name evidence="5" type="ORF">ABXS05_21975</name>
    <name evidence="6" type="ORF">ACETRX_21995</name>
</gene>
<evidence type="ECO:0000313" key="8">
    <source>
        <dbReference type="Proteomes" id="UP001595190"/>
    </source>
</evidence>
<comment type="caution">
    <text evidence="6">The sequence shown here is derived from an EMBL/GenBank/DDBJ whole genome shotgun (WGS) entry which is preliminary data.</text>
</comment>
<sequence>MLDRSTPVPLYFQLAETLRAGISQGLYAAGERLPSEHELCARYDISRSVVRQALQSLALQGLIETERGRGAFVRERRVPINLSQRLDPLREDLARAGFKLSTKILAQRLIEAPAAIAERIGDARAVLIERLRYADGEVLLLVRNYLPYGRVPGLLTYPGLDQVSLYECLERDFGVIVSSGQRTVEIGTADAEIAGHLGLDPGSHVLFNRELTYDQEGRPVEYYESWHHPDRTRLTIELHRAR</sequence>
<dbReference type="InterPro" id="IPR028978">
    <property type="entry name" value="Chorismate_lyase_/UTRA_dom_sf"/>
</dbReference>
<dbReference type="SUPFAM" id="SSF64288">
    <property type="entry name" value="Chorismate lyase-like"/>
    <property type="match status" value="1"/>
</dbReference>